<sequence>MPWKPLPRLAYAVAVYPHAPAITTPFTPLATITTPRTSYHDPDLLSSSSSSQDPGLGPQSNGPYAAPLVPDLRADPQHPPHQVPLDVGDHIVVLERSGAWYRGYVLPPFPIGSAPRLGIFPANHVELRAWWDEAGDRWLGEEEALALEGRGISLTPRPAPTSLSSALSSLTSQLSEAEESSLPMESTTTSLDPSHDDPASPPSFTAQHPLSSMAPGLKRSKSLSLPSPRPTQANPPPMPIQVSMHSTGSLTLKRTRSIEAGMRKGWKAIEYSPSRSLPQLPLLPTPATAQEEPLVETAAHTLRAWCALLQRHLRAQEYGRYEELRARMAAILEGRRQLLGGTALSSAGARRVRRAMVRELAAGSRSEGRMTVVRGLDGRVGGKDPASPLHLYKQHVILDVADLENHRDIEEDEEEKNVLESNGGNDVEEDEGDEEKEEENEMQEDVEASIYSPTSPLPQPPWNPHLPGAIMSPSTSTTTAAIATTTSPPFSLDKHRSDLLSLRSRRPGRDQIKQGKESLEDTSTEEARAYHLFVDIQAVVASIARPGESGELSVQLYHHGRATFLSEPWVIPLTDQGMPQDGALIGRVRALFLSLTPTEIREATEAPHGGDLYLVVRVVRRTAGPAAGVGPGMGGSTLPTSGISPPGTSALHGGDPDMSLEGEADRDSGVTSGPAVGIGAIGVGEGVRRPFGLGLVPLGPLIAAKVHGVRGGGREGWDLGEWSVGIVRVKDGSSGSKGSDGGTMAAISSTGSGGVGSYIDDNLEGGEGGEEEGTFTGYRAIQEAQWADAHRLILTKLNDSRIIRGPDLTRSPSSSSPPSQPPLLSQPLGTSSMGFGRDPTFDPFSPSSPTAPTHPASPPLSSTQRKVLSPGYVPTGGSLALRMHLYHPLSPPSSTLSRSRPPPGDVQTLIRAHPELLSGKVPLVGRLGFPDAVGPGEERHQMYITLEGLDFSVGLKRTPRHVQVRVQIRDTLTGQVLPRAVSRGAGTSGQGVVDSLVLGRMGQPRWQETIRVDVPHGRFPGCHLLFLIRQVASTEGGGSGGGEGGSGQDGGEEKVLSWGWLPLARPVDGGIGEAALVDALGFLLLHLRLFSHIQHVSRRRRLPRFLTHPSLS</sequence>
<evidence type="ECO:0000256" key="3">
    <source>
        <dbReference type="PROSITE-ProRule" id="PRU00983"/>
    </source>
</evidence>
<dbReference type="Pfam" id="PF14429">
    <property type="entry name" value="DOCK-C2"/>
    <property type="match status" value="1"/>
</dbReference>
<feature type="region of interest" description="Disordered" evidence="4">
    <location>
        <begin position="37"/>
        <end position="84"/>
    </location>
</feature>
<dbReference type="Gene3D" id="2.30.30.40">
    <property type="entry name" value="SH3 Domains"/>
    <property type="match status" value="1"/>
</dbReference>
<dbReference type="SUPFAM" id="SSF50044">
    <property type="entry name" value="SH3-domain"/>
    <property type="match status" value="1"/>
</dbReference>
<feature type="region of interest" description="Disordered" evidence="4">
    <location>
        <begin position="151"/>
        <end position="250"/>
    </location>
</feature>
<evidence type="ECO:0000313" key="7">
    <source>
        <dbReference type="Proteomes" id="UP000267251"/>
    </source>
</evidence>
<feature type="compositionally biased region" description="Low complexity" evidence="4">
    <location>
        <begin position="841"/>
        <end position="863"/>
    </location>
</feature>
<dbReference type="GO" id="GO:0031267">
    <property type="term" value="F:small GTPase binding"/>
    <property type="evidence" value="ECO:0007669"/>
    <property type="project" value="TreeGrafter"/>
</dbReference>
<accession>A0A4P9Y6U9</accession>
<dbReference type="InterPro" id="IPR042455">
    <property type="entry name" value="DOCK_N_sub1"/>
</dbReference>
<dbReference type="PROSITE" id="PS51650">
    <property type="entry name" value="C2_DOCK"/>
    <property type="match status" value="1"/>
</dbReference>
<name>A0A4P9Y6U9_9FUNG</name>
<dbReference type="InterPro" id="IPR036028">
    <property type="entry name" value="SH3-like_dom_sf"/>
</dbReference>
<feature type="domain" description="C2 DOCK-type" evidence="5">
    <location>
        <begin position="939"/>
        <end position="1112"/>
    </location>
</feature>
<evidence type="ECO:0000256" key="2">
    <source>
        <dbReference type="ARBA" id="ARBA00022490"/>
    </source>
</evidence>
<dbReference type="InterPro" id="IPR035892">
    <property type="entry name" value="C2_domain_sf"/>
</dbReference>
<dbReference type="Gene3D" id="2.60.40.150">
    <property type="entry name" value="C2 domain"/>
    <property type="match status" value="1"/>
</dbReference>
<dbReference type="PANTHER" id="PTHR45653:SF10">
    <property type="entry name" value="MYOBLAST CITY, ISOFORM B"/>
    <property type="match status" value="1"/>
</dbReference>
<evidence type="ECO:0000256" key="4">
    <source>
        <dbReference type="SAM" id="MobiDB-lite"/>
    </source>
</evidence>
<dbReference type="GO" id="GO:0005737">
    <property type="term" value="C:cytoplasm"/>
    <property type="evidence" value="ECO:0007669"/>
    <property type="project" value="UniProtKB-SubCell"/>
</dbReference>
<proteinExistence type="inferred from homology"/>
<evidence type="ECO:0000259" key="5">
    <source>
        <dbReference type="PROSITE" id="PS51650"/>
    </source>
</evidence>
<feature type="compositionally biased region" description="Basic and acidic residues" evidence="4">
    <location>
        <begin position="507"/>
        <end position="523"/>
    </location>
</feature>
<feature type="compositionally biased region" description="Pro residues" evidence="4">
    <location>
        <begin position="227"/>
        <end position="239"/>
    </location>
</feature>
<evidence type="ECO:0000313" key="6">
    <source>
        <dbReference type="EMBL" id="RKP14424.1"/>
    </source>
</evidence>
<dbReference type="Gene3D" id="1.20.1270.350">
    <property type="entry name" value="Dedicator of cytokinesis N-terminal subdomain"/>
    <property type="match status" value="1"/>
</dbReference>
<dbReference type="Proteomes" id="UP000267251">
    <property type="component" value="Unassembled WGS sequence"/>
</dbReference>
<dbReference type="Pfam" id="PF16172">
    <property type="entry name" value="DOCK_N"/>
    <property type="match status" value="1"/>
</dbReference>
<dbReference type="InterPro" id="IPR027007">
    <property type="entry name" value="C2_DOCK-type_domain"/>
</dbReference>
<dbReference type="GO" id="GO:0007264">
    <property type="term" value="P:small GTPase-mediated signal transduction"/>
    <property type="evidence" value="ECO:0007669"/>
    <property type="project" value="InterPro"/>
</dbReference>
<dbReference type="OrthoDB" id="18896at2759"/>
<dbReference type="EMBL" id="KZ987837">
    <property type="protein sequence ID" value="RKP14424.1"/>
    <property type="molecule type" value="Genomic_DNA"/>
</dbReference>
<feature type="region of interest" description="Disordered" evidence="4">
    <location>
        <begin position="626"/>
        <end position="670"/>
    </location>
</feature>
<feature type="compositionally biased region" description="Low complexity" evidence="4">
    <location>
        <begin position="811"/>
        <end position="828"/>
    </location>
</feature>
<keyword evidence="2" id="KW-0963">Cytoplasm</keyword>
<dbReference type="AlphaFoldDB" id="A0A4P9Y6U9"/>
<organism evidence="6 7">
    <name type="scientific">Piptocephalis cylindrospora</name>
    <dbReference type="NCBI Taxonomy" id="1907219"/>
    <lineage>
        <taxon>Eukaryota</taxon>
        <taxon>Fungi</taxon>
        <taxon>Fungi incertae sedis</taxon>
        <taxon>Zoopagomycota</taxon>
        <taxon>Zoopagomycotina</taxon>
        <taxon>Zoopagomycetes</taxon>
        <taxon>Zoopagales</taxon>
        <taxon>Piptocephalidaceae</taxon>
        <taxon>Piptocephalis</taxon>
    </lineage>
</organism>
<feature type="compositionally biased region" description="Low complexity" evidence="4">
    <location>
        <begin position="44"/>
        <end position="60"/>
    </location>
</feature>
<dbReference type="InterPro" id="IPR032376">
    <property type="entry name" value="DOCK_N"/>
</dbReference>
<feature type="region of interest" description="Disordered" evidence="4">
    <location>
        <begin position="503"/>
        <end position="523"/>
    </location>
</feature>
<reference evidence="7" key="1">
    <citation type="journal article" date="2018" name="Nat. Microbiol.">
        <title>Leveraging single-cell genomics to expand the fungal tree of life.</title>
        <authorList>
            <person name="Ahrendt S.R."/>
            <person name="Quandt C.A."/>
            <person name="Ciobanu D."/>
            <person name="Clum A."/>
            <person name="Salamov A."/>
            <person name="Andreopoulos B."/>
            <person name="Cheng J.F."/>
            <person name="Woyke T."/>
            <person name="Pelin A."/>
            <person name="Henrissat B."/>
            <person name="Reynolds N.K."/>
            <person name="Benny G.L."/>
            <person name="Smith M.E."/>
            <person name="James T.Y."/>
            <person name="Grigoriev I.V."/>
        </authorList>
    </citation>
    <scope>NUCLEOTIDE SEQUENCE [LARGE SCALE GENOMIC DNA]</scope>
</reference>
<dbReference type="GO" id="GO:0005085">
    <property type="term" value="F:guanyl-nucleotide exchange factor activity"/>
    <property type="evidence" value="ECO:0007669"/>
    <property type="project" value="InterPro"/>
</dbReference>
<dbReference type="InterPro" id="IPR026791">
    <property type="entry name" value="DOCK"/>
</dbReference>
<feature type="compositionally biased region" description="Low complexity" evidence="4">
    <location>
        <begin position="151"/>
        <end position="175"/>
    </location>
</feature>
<gene>
    <name evidence="6" type="ORF">BJ684DRAFT_19176</name>
</gene>
<feature type="region of interest" description="Disordered" evidence="4">
    <location>
        <begin position="410"/>
        <end position="444"/>
    </location>
</feature>
<feature type="compositionally biased region" description="Acidic residues" evidence="4">
    <location>
        <begin position="426"/>
        <end position="444"/>
    </location>
</feature>
<comment type="similarity">
    <text evidence="3">Belongs to the DOCK family.</text>
</comment>
<dbReference type="PANTHER" id="PTHR45653">
    <property type="entry name" value="DEDICATOR OF CYTOKINESIS"/>
    <property type="match status" value="1"/>
</dbReference>
<keyword evidence="7" id="KW-1185">Reference proteome</keyword>
<comment type="subcellular location">
    <subcellularLocation>
        <location evidence="1">Cytoplasm</location>
    </subcellularLocation>
</comment>
<dbReference type="GO" id="GO:0005886">
    <property type="term" value="C:plasma membrane"/>
    <property type="evidence" value="ECO:0007669"/>
    <property type="project" value="TreeGrafter"/>
</dbReference>
<feature type="region of interest" description="Disordered" evidence="4">
    <location>
        <begin position="803"/>
        <end position="873"/>
    </location>
</feature>
<protein>
    <recommendedName>
        <fullName evidence="5">C2 DOCK-type domain-containing protein</fullName>
    </recommendedName>
</protein>
<feature type="compositionally biased region" description="Polar residues" evidence="4">
    <location>
        <begin position="637"/>
        <end position="647"/>
    </location>
</feature>
<evidence type="ECO:0000256" key="1">
    <source>
        <dbReference type="ARBA" id="ARBA00004496"/>
    </source>
</evidence>